<accession>A0ABR7Z3F2</accession>
<protein>
    <recommendedName>
        <fullName evidence="3">Lipoprotein</fullName>
    </recommendedName>
</protein>
<dbReference type="PROSITE" id="PS51257">
    <property type="entry name" value="PROKAR_LIPOPROTEIN"/>
    <property type="match status" value="1"/>
</dbReference>
<comment type="caution">
    <text evidence="1">The sequence shown here is derived from an EMBL/GenBank/DDBJ whole genome shotgun (WGS) entry which is preliminary data.</text>
</comment>
<dbReference type="Proteomes" id="UP000805841">
    <property type="component" value="Unassembled WGS sequence"/>
</dbReference>
<name>A0ABR7Z3F2_9PSED</name>
<reference evidence="1 2" key="1">
    <citation type="journal article" date="2020" name="Insects">
        <title>Bacteria Belonging to Pseudomonas typographi sp. nov. from the Bark Beetle Ips typographus Have Genomic Potential to Aid in the Host Ecology.</title>
        <authorList>
            <person name="Peral-Aranega E."/>
            <person name="Saati-Santamaria Z."/>
            <person name="Kolarik M."/>
            <person name="Rivas R."/>
            <person name="Garcia-Fraile P."/>
        </authorList>
    </citation>
    <scope>NUCLEOTIDE SEQUENCE [LARGE SCALE GENOMIC DNA]</scope>
    <source>
        <strain evidence="1 2">CA3A</strain>
    </source>
</reference>
<evidence type="ECO:0008006" key="3">
    <source>
        <dbReference type="Google" id="ProtNLM"/>
    </source>
</evidence>
<evidence type="ECO:0000313" key="1">
    <source>
        <dbReference type="EMBL" id="MBD1600041.1"/>
    </source>
</evidence>
<sequence>MQRNVGAVALLALALAGCAGYKMDHTRDGGPIGTLESARPPQELAQCVEATWQSEALFGAVADAFTERAGNGQYTVSDHASDYFVDINPNGPGSVLRFYGNPRSGEVAQKRQATVATCL</sequence>
<keyword evidence="2" id="KW-1185">Reference proteome</keyword>
<organism evidence="1 2">
    <name type="scientific">Pseudomonas typographi</name>
    <dbReference type="NCBI Taxonomy" id="2715964"/>
    <lineage>
        <taxon>Bacteria</taxon>
        <taxon>Pseudomonadati</taxon>
        <taxon>Pseudomonadota</taxon>
        <taxon>Gammaproteobacteria</taxon>
        <taxon>Pseudomonadales</taxon>
        <taxon>Pseudomonadaceae</taxon>
        <taxon>Pseudomonas</taxon>
    </lineage>
</organism>
<evidence type="ECO:0000313" key="2">
    <source>
        <dbReference type="Proteomes" id="UP000805841"/>
    </source>
</evidence>
<proteinExistence type="predicted"/>
<dbReference type="RefSeq" id="WP_190422021.1">
    <property type="nucleotide sequence ID" value="NZ_JAAOCA010000018.1"/>
</dbReference>
<dbReference type="EMBL" id="JAAOCA010000018">
    <property type="protein sequence ID" value="MBD1600041.1"/>
    <property type="molecule type" value="Genomic_DNA"/>
</dbReference>
<gene>
    <name evidence="1" type="ORF">HAQ05_15200</name>
</gene>